<dbReference type="PANTHER" id="PTHR43370:SF1">
    <property type="entry name" value="GUANOSINE ABC TRANSPORTER PERMEASE PROTEIN NUPQ"/>
    <property type="match status" value="1"/>
</dbReference>
<gene>
    <name evidence="7" type="ORF">BE08_10600</name>
</gene>
<evidence type="ECO:0000256" key="3">
    <source>
        <dbReference type="ARBA" id="ARBA00022692"/>
    </source>
</evidence>
<name>A0A150PN61_SORCE</name>
<dbReference type="AlphaFoldDB" id="A0A150PN61"/>
<evidence type="ECO:0000256" key="1">
    <source>
        <dbReference type="ARBA" id="ARBA00004651"/>
    </source>
</evidence>
<dbReference type="GO" id="GO:0005886">
    <property type="term" value="C:plasma membrane"/>
    <property type="evidence" value="ECO:0007669"/>
    <property type="project" value="UniProtKB-SubCell"/>
</dbReference>
<feature type="transmembrane region" description="Helical" evidence="6">
    <location>
        <begin position="98"/>
        <end position="121"/>
    </location>
</feature>
<feature type="transmembrane region" description="Helical" evidence="6">
    <location>
        <begin position="272"/>
        <end position="298"/>
    </location>
</feature>
<evidence type="ECO:0000256" key="4">
    <source>
        <dbReference type="ARBA" id="ARBA00022989"/>
    </source>
</evidence>
<evidence type="ECO:0000256" key="6">
    <source>
        <dbReference type="SAM" id="Phobius"/>
    </source>
</evidence>
<keyword evidence="3 6" id="KW-0812">Transmembrane</keyword>
<comment type="subcellular location">
    <subcellularLocation>
        <location evidence="1">Cell membrane</location>
        <topology evidence="1">Multi-pass membrane protein</topology>
    </subcellularLocation>
</comment>
<evidence type="ECO:0000256" key="2">
    <source>
        <dbReference type="ARBA" id="ARBA00022475"/>
    </source>
</evidence>
<keyword evidence="2" id="KW-1003">Cell membrane</keyword>
<evidence type="ECO:0000313" key="7">
    <source>
        <dbReference type="EMBL" id="KYF56868.1"/>
    </source>
</evidence>
<dbReference type="CDD" id="cd06580">
    <property type="entry name" value="TM_PBP1_transp_TpRbsC_like"/>
    <property type="match status" value="1"/>
</dbReference>
<keyword evidence="4 6" id="KW-1133">Transmembrane helix</keyword>
<proteinExistence type="predicted"/>
<dbReference type="EMBL" id="JELY01001111">
    <property type="protein sequence ID" value="KYF56868.1"/>
    <property type="molecule type" value="Genomic_DNA"/>
</dbReference>
<dbReference type="InterPro" id="IPR001851">
    <property type="entry name" value="ABC_transp_permease"/>
</dbReference>
<protein>
    <submittedName>
        <fullName evidence="7">ABC transporter permease</fullName>
    </submittedName>
</protein>
<evidence type="ECO:0000256" key="5">
    <source>
        <dbReference type="ARBA" id="ARBA00023136"/>
    </source>
</evidence>
<feature type="transmembrane region" description="Helical" evidence="6">
    <location>
        <begin position="128"/>
        <end position="145"/>
    </location>
</feature>
<dbReference type="PANTHER" id="PTHR43370">
    <property type="entry name" value="SUGAR ABC TRANSPORTER INTEGRAL MEMBRANE PROTEIN-RELATED"/>
    <property type="match status" value="1"/>
</dbReference>
<organism evidence="7 8">
    <name type="scientific">Sorangium cellulosum</name>
    <name type="common">Polyangium cellulosum</name>
    <dbReference type="NCBI Taxonomy" id="56"/>
    <lineage>
        <taxon>Bacteria</taxon>
        <taxon>Pseudomonadati</taxon>
        <taxon>Myxococcota</taxon>
        <taxon>Polyangia</taxon>
        <taxon>Polyangiales</taxon>
        <taxon>Polyangiaceae</taxon>
        <taxon>Sorangium</taxon>
    </lineage>
</organism>
<reference evidence="7 8" key="1">
    <citation type="submission" date="2014-02" db="EMBL/GenBank/DDBJ databases">
        <title>The small core and large imbalanced accessory genome model reveals a collaborative survival strategy of Sorangium cellulosum strains in nature.</title>
        <authorList>
            <person name="Han K."/>
            <person name="Peng R."/>
            <person name="Blom J."/>
            <person name="Li Y.-Z."/>
        </authorList>
    </citation>
    <scope>NUCLEOTIDE SEQUENCE [LARGE SCALE GENOMIC DNA]</scope>
    <source>
        <strain evidence="7 8">So0157-25</strain>
    </source>
</reference>
<keyword evidence="5 6" id="KW-0472">Membrane</keyword>
<dbReference type="Pfam" id="PF02653">
    <property type="entry name" value="BPD_transp_2"/>
    <property type="match status" value="1"/>
</dbReference>
<feature type="transmembrane region" description="Helical" evidence="6">
    <location>
        <begin position="70"/>
        <end position="92"/>
    </location>
</feature>
<feature type="transmembrane region" description="Helical" evidence="6">
    <location>
        <begin position="189"/>
        <end position="207"/>
    </location>
</feature>
<dbReference type="GO" id="GO:0022857">
    <property type="term" value="F:transmembrane transporter activity"/>
    <property type="evidence" value="ECO:0007669"/>
    <property type="project" value="InterPro"/>
</dbReference>
<feature type="transmembrane region" description="Helical" evidence="6">
    <location>
        <begin position="35"/>
        <end position="58"/>
    </location>
</feature>
<accession>A0A150PN61</accession>
<comment type="caution">
    <text evidence="7">The sequence shown here is derived from an EMBL/GenBank/DDBJ whole genome shotgun (WGS) entry which is preliminary data.</text>
</comment>
<evidence type="ECO:0000313" key="8">
    <source>
        <dbReference type="Proteomes" id="UP000075420"/>
    </source>
</evidence>
<sequence length="360" mass="37370">MGYRRYGFIAAVVCLLVLVVALVGASRVPPLTIVASMAATTLAVATPLTLGALSGVFCERSGVVNLGIEGMMLAAAFSGWFGSIYASAVLHLPPLPSLLLGVAIAIATGAALGLLLAVLAVTYAVDQILAGTVINLLAVGLTGFFNRQLFFGPGSAFGGQVPHAPGVLPRLHIPLLADLPVIGPVFEQQPIAVAAVALVVVTHVVLFRTRWGLRARAVGEHPRAAATVGIDVARVRYVNVVLGGAVAGLGGAYFTLESVPSFEPMMTNGRGFIALAAMIFGDWTPFGAWAAALVFGAAQAFQINLQLFRDLIPPSWSFLQQSSVVGLVPYLLTLLILTGVIGKTTPPAADGQPYEPEGRR</sequence>
<dbReference type="Proteomes" id="UP000075420">
    <property type="component" value="Unassembled WGS sequence"/>
</dbReference>